<dbReference type="Proteomes" id="UP000008076">
    <property type="component" value="Unassembled WGS sequence"/>
</dbReference>
<feature type="repeat" description="ANK" evidence="3">
    <location>
        <begin position="142"/>
        <end position="174"/>
    </location>
</feature>
<dbReference type="InterPro" id="IPR002110">
    <property type="entry name" value="Ankyrin_rpt"/>
</dbReference>
<dbReference type="EMBL" id="DS547786">
    <property type="protein sequence ID" value="EDR30233.1"/>
    <property type="molecule type" value="Genomic_DNA"/>
</dbReference>
<evidence type="ECO:0000256" key="3">
    <source>
        <dbReference type="PROSITE-ProRule" id="PRU00023"/>
    </source>
</evidence>
<dbReference type="SUPFAM" id="SSF48403">
    <property type="entry name" value="Ankyrin repeat"/>
    <property type="match status" value="1"/>
</dbReference>
<dbReference type="PANTHER" id="PTHR24124:SF14">
    <property type="entry name" value="CHROMOSOME UNDETERMINED SCAFFOLD_25, WHOLE GENOME SHOTGUN SEQUENCE"/>
    <property type="match status" value="1"/>
</dbReference>
<dbReference type="SMART" id="SM00248">
    <property type="entry name" value="ANK"/>
    <property type="match status" value="5"/>
</dbReference>
<evidence type="ECO:0000256" key="2">
    <source>
        <dbReference type="ARBA" id="ARBA00023043"/>
    </source>
</evidence>
<dbReference type="eggNOG" id="KOG4177">
    <property type="taxonomic scope" value="Eukaryota"/>
</dbReference>
<evidence type="ECO:0000313" key="5">
    <source>
        <dbReference type="Proteomes" id="UP000008076"/>
    </source>
</evidence>
<dbReference type="OrthoDB" id="16045at2759"/>
<dbReference type="InterPro" id="IPR036770">
    <property type="entry name" value="Ankyrin_rpt-contain_sf"/>
</dbReference>
<dbReference type="GeneID" id="5878513"/>
<protein>
    <submittedName>
        <fullName evidence="4">Ankyrin repeat-containing protein, putative</fullName>
        <ecNumber evidence="4">3.1.1.4</ecNumber>
    </submittedName>
</protein>
<dbReference type="PROSITE" id="PS50088">
    <property type="entry name" value="ANK_REPEAT"/>
    <property type="match status" value="2"/>
</dbReference>
<name>B0E5E1_ENTDS</name>
<dbReference type="VEuPathDB" id="AmoebaDB:EDI_284000"/>
<dbReference type="OMA" id="CDINGYN"/>
<dbReference type="KEGG" id="edi:EDI_284000"/>
<dbReference type="EC" id="3.1.1.4" evidence="4"/>
<reference evidence="5" key="1">
    <citation type="submission" date="2007-12" db="EMBL/GenBank/DDBJ databases">
        <title>Annotation of Entamoeba dispar SAW760.</title>
        <authorList>
            <person name="Lorenzi H."/>
            <person name="Inman J."/>
            <person name="Schobel S."/>
            <person name="Amedeo P."/>
            <person name="Caler E."/>
        </authorList>
    </citation>
    <scope>NUCLEOTIDE SEQUENCE [LARGE SCALE GENOMIC DNA]</scope>
    <source>
        <strain evidence="5">ATCC PRA-260 / SAW760</strain>
    </source>
</reference>
<dbReference type="Gene3D" id="1.25.40.20">
    <property type="entry name" value="Ankyrin repeat-containing domain"/>
    <property type="match status" value="2"/>
</dbReference>
<dbReference type="GO" id="GO:0010468">
    <property type="term" value="P:regulation of gene expression"/>
    <property type="evidence" value="ECO:0007669"/>
    <property type="project" value="TreeGrafter"/>
</dbReference>
<keyword evidence="4" id="KW-0378">Hydrolase</keyword>
<evidence type="ECO:0000256" key="1">
    <source>
        <dbReference type="ARBA" id="ARBA00022737"/>
    </source>
</evidence>
<proteinExistence type="predicted"/>
<dbReference type="Pfam" id="PF12796">
    <property type="entry name" value="Ank_2"/>
    <property type="match status" value="2"/>
</dbReference>
<dbReference type="PROSITE" id="PS50297">
    <property type="entry name" value="ANK_REP_REGION"/>
    <property type="match status" value="2"/>
</dbReference>
<gene>
    <name evidence="4" type="ORF">EDI_284000</name>
</gene>
<keyword evidence="5" id="KW-1185">Reference proteome</keyword>
<dbReference type="RefSeq" id="XP_001733620.1">
    <property type="nucleotide sequence ID" value="XM_001733568.1"/>
</dbReference>
<dbReference type="GO" id="GO:0005634">
    <property type="term" value="C:nucleus"/>
    <property type="evidence" value="ECO:0007669"/>
    <property type="project" value="TreeGrafter"/>
</dbReference>
<keyword evidence="1" id="KW-0677">Repeat</keyword>
<feature type="repeat" description="ANK" evidence="3">
    <location>
        <begin position="75"/>
        <end position="107"/>
    </location>
</feature>
<dbReference type="AlphaFoldDB" id="B0E5E1"/>
<accession>B0E5E1</accession>
<organism evidence="5">
    <name type="scientific">Entamoeba dispar (strain ATCC PRA-260 / SAW760)</name>
    <dbReference type="NCBI Taxonomy" id="370354"/>
    <lineage>
        <taxon>Eukaryota</taxon>
        <taxon>Amoebozoa</taxon>
        <taxon>Evosea</taxon>
        <taxon>Archamoebae</taxon>
        <taxon>Mastigamoebida</taxon>
        <taxon>Entamoebidae</taxon>
        <taxon>Entamoeba</taxon>
    </lineage>
</organism>
<sequence length="281" mass="31826">MKQKKFMSEIIRDDLTPDLTTQPGSNTLKQKITNFYTKISGPTEENIINCCYNGDCIGLMKYKDSGENLDINDKCGNTLLHIAVKGRQGDMIQFLVNLGMDINCVNAEGITPLMYAIELGFDDIALDILQVKSLDLNHWDHMGRTALHYCALYGNAVMANILLENGIDVDKCDINGYNALHICCECNCFNVAKVLLRWHIDLEKTNKYGFIPLGTAVNHQNRNMVRLITAAMRGTDHKNFEQKVSAMLDLTCDKNHYNKIIEEMPLHFKGGQNDFEEIRPE</sequence>
<dbReference type="PANTHER" id="PTHR24124">
    <property type="entry name" value="ANKYRIN REPEAT FAMILY A"/>
    <property type="match status" value="1"/>
</dbReference>
<dbReference type="GO" id="GO:0004623">
    <property type="term" value="F:phospholipase A2 activity"/>
    <property type="evidence" value="ECO:0007669"/>
    <property type="project" value="UniProtKB-EC"/>
</dbReference>
<evidence type="ECO:0000313" key="4">
    <source>
        <dbReference type="EMBL" id="EDR30233.1"/>
    </source>
</evidence>
<keyword evidence="2 3" id="KW-0040">ANK repeat</keyword>